<dbReference type="AlphaFoldDB" id="A0AAX4JLR2"/>
<dbReference type="RefSeq" id="XP_066073083.1">
    <property type="nucleotide sequence ID" value="XM_066216986.1"/>
</dbReference>
<evidence type="ECO:0000313" key="4">
    <source>
        <dbReference type="EMBL" id="WWC86320.1"/>
    </source>
</evidence>
<protein>
    <recommendedName>
        <fullName evidence="3">RING-type domain-containing protein</fullName>
    </recommendedName>
</protein>
<feature type="compositionally biased region" description="Polar residues" evidence="2">
    <location>
        <begin position="56"/>
        <end position="83"/>
    </location>
</feature>
<keyword evidence="1" id="KW-0479">Metal-binding</keyword>
<dbReference type="Proteomes" id="UP001355207">
    <property type="component" value="Chromosome 1"/>
</dbReference>
<dbReference type="GeneID" id="91091865"/>
<gene>
    <name evidence="4" type="ORF">L201_001193</name>
</gene>
<evidence type="ECO:0000256" key="1">
    <source>
        <dbReference type="PROSITE-ProRule" id="PRU00175"/>
    </source>
</evidence>
<dbReference type="Gene3D" id="3.30.40.10">
    <property type="entry name" value="Zinc/RING finger domain, C3HC4 (zinc finger)"/>
    <property type="match status" value="1"/>
</dbReference>
<dbReference type="GO" id="GO:0008270">
    <property type="term" value="F:zinc ion binding"/>
    <property type="evidence" value="ECO:0007669"/>
    <property type="project" value="UniProtKB-KW"/>
</dbReference>
<evidence type="ECO:0000259" key="3">
    <source>
        <dbReference type="PROSITE" id="PS50089"/>
    </source>
</evidence>
<organism evidence="4 5">
    <name type="scientific">Kwoniella dendrophila CBS 6074</name>
    <dbReference type="NCBI Taxonomy" id="1295534"/>
    <lineage>
        <taxon>Eukaryota</taxon>
        <taxon>Fungi</taxon>
        <taxon>Dikarya</taxon>
        <taxon>Basidiomycota</taxon>
        <taxon>Agaricomycotina</taxon>
        <taxon>Tremellomycetes</taxon>
        <taxon>Tremellales</taxon>
        <taxon>Cryptococcaceae</taxon>
        <taxon>Kwoniella</taxon>
    </lineage>
</organism>
<reference evidence="4 5" key="1">
    <citation type="submission" date="2024-01" db="EMBL/GenBank/DDBJ databases">
        <title>Comparative genomics of Cryptococcus and Kwoniella reveals pathogenesis evolution and contrasting modes of karyotype evolution via chromosome fusion or intercentromeric recombination.</title>
        <authorList>
            <person name="Coelho M.A."/>
            <person name="David-Palma M."/>
            <person name="Shea T."/>
            <person name="Bowers K."/>
            <person name="McGinley-Smith S."/>
            <person name="Mohammad A.W."/>
            <person name="Gnirke A."/>
            <person name="Yurkov A.M."/>
            <person name="Nowrousian M."/>
            <person name="Sun S."/>
            <person name="Cuomo C.A."/>
            <person name="Heitman J."/>
        </authorList>
    </citation>
    <scope>NUCLEOTIDE SEQUENCE [LARGE SCALE GENOMIC DNA]</scope>
    <source>
        <strain evidence="4 5">CBS 6074</strain>
    </source>
</reference>
<accession>A0AAX4JLR2</accession>
<dbReference type="PROSITE" id="PS50089">
    <property type="entry name" value="ZF_RING_2"/>
    <property type="match status" value="1"/>
</dbReference>
<dbReference type="InterPro" id="IPR001841">
    <property type="entry name" value="Znf_RING"/>
</dbReference>
<feature type="compositionally biased region" description="Basic and acidic residues" evidence="2">
    <location>
        <begin position="84"/>
        <end position="100"/>
    </location>
</feature>
<proteinExistence type="predicted"/>
<evidence type="ECO:0000313" key="5">
    <source>
        <dbReference type="Proteomes" id="UP001355207"/>
    </source>
</evidence>
<feature type="region of interest" description="Disordered" evidence="2">
    <location>
        <begin position="29"/>
        <end position="103"/>
    </location>
</feature>
<dbReference type="InterPro" id="IPR013083">
    <property type="entry name" value="Znf_RING/FYVE/PHD"/>
</dbReference>
<dbReference type="SUPFAM" id="SSF57850">
    <property type="entry name" value="RING/U-box"/>
    <property type="match status" value="1"/>
</dbReference>
<keyword evidence="1" id="KW-0863">Zinc-finger</keyword>
<evidence type="ECO:0000256" key="2">
    <source>
        <dbReference type="SAM" id="MobiDB-lite"/>
    </source>
</evidence>
<keyword evidence="1" id="KW-0862">Zinc</keyword>
<feature type="domain" description="RING-type" evidence="3">
    <location>
        <begin position="102"/>
        <end position="163"/>
    </location>
</feature>
<sequence>MSNNQSWLQKYANDFLYGSDEEKYPYLSRITSNDTGTSSRNSNISRNRDDNNNNRTPNTGRASSSNYHQNAGASSATTSNYGTNHERARQSGSRNEETKSECPTCNDSIDDILAQAQNDNKVVEHSLWTCNNTRCGTMFCITCASHRETETAWTGKTTCPACRSDWDIEELKRQKNDYDGFSSRRY</sequence>
<name>A0AAX4JLR2_9TREE</name>
<dbReference type="EMBL" id="CP144098">
    <property type="protein sequence ID" value="WWC86320.1"/>
    <property type="molecule type" value="Genomic_DNA"/>
</dbReference>
<keyword evidence="5" id="KW-1185">Reference proteome</keyword>